<feature type="domain" description="Zinc finger Sec23/Sec24-type" evidence="10">
    <location>
        <begin position="220"/>
        <end position="255"/>
    </location>
</feature>
<comment type="subcellular location">
    <subcellularLocation>
        <location evidence="2">Cytoplasm</location>
    </subcellularLocation>
    <subcellularLocation>
        <location evidence="1">Golgi apparatus membrane</location>
    </subcellularLocation>
</comment>
<evidence type="ECO:0000256" key="5">
    <source>
        <dbReference type="ARBA" id="ARBA00022490"/>
    </source>
</evidence>
<dbReference type="GO" id="GO:0008270">
    <property type="term" value="F:zinc ion binding"/>
    <property type="evidence" value="ECO:0007669"/>
    <property type="project" value="InterPro"/>
</dbReference>
<evidence type="ECO:0000256" key="7">
    <source>
        <dbReference type="ARBA" id="ARBA00023034"/>
    </source>
</evidence>
<dbReference type="Pfam" id="PF04811">
    <property type="entry name" value="Sec23_trunk"/>
    <property type="match status" value="1"/>
</dbReference>
<dbReference type="EMBL" id="HG316454">
    <property type="protein sequence ID" value="CDF87287.1"/>
    <property type="molecule type" value="Genomic_DNA"/>
</dbReference>
<organism evidence="14 15">
    <name type="scientific">Zygosaccharomyces bailii (strain CLIB 213 / ATCC 58445 / CBS 680 / BCRC 21525 / NBRC 1098 / NCYC 1416 / NRRL Y-2227)</name>
    <dbReference type="NCBI Taxonomy" id="1333698"/>
    <lineage>
        <taxon>Eukaryota</taxon>
        <taxon>Fungi</taxon>
        <taxon>Dikarya</taxon>
        <taxon>Ascomycota</taxon>
        <taxon>Saccharomycotina</taxon>
        <taxon>Saccharomycetes</taxon>
        <taxon>Saccharomycetales</taxon>
        <taxon>Saccharomycetaceae</taxon>
        <taxon>Zygosaccharomyces</taxon>
    </lineage>
</organism>
<dbReference type="GO" id="GO:0006886">
    <property type="term" value="P:intracellular protein transport"/>
    <property type="evidence" value="ECO:0007669"/>
    <property type="project" value="InterPro"/>
</dbReference>
<feature type="region of interest" description="Disordered" evidence="8">
    <location>
        <begin position="1"/>
        <end position="48"/>
    </location>
</feature>
<feature type="compositionally biased region" description="Basic residues" evidence="8">
    <location>
        <begin position="22"/>
        <end position="32"/>
    </location>
</feature>
<keyword evidence="4" id="KW-0813">Transport</keyword>
<dbReference type="SUPFAM" id="SSF81995">
    <property type="entry name" value="beta-sandwich domain of Sec23/24"/>
    <property type="match status" value="1"/>
</dbReference>
<dbReference type="SUPFAM" id="SSF82754">
    <property type="entry name" value="C-terminal, gelsolin-like domain of Sec23/24"/>
    <property type="match status" value="1"/>
</dbReference>
<dbReference type="InterPro" id="IPR036174">
    <property type="entry name" value="Znf_Sec23_Sec24_sf"/>
</dbReference>
<dbReference type="GO" id="GO:0030127">
    <property type="term" value="C:COPII vesicle coat"/>
    <property type="evidence" value="ECO:0007669"/>
    <property type="project" value="InterPro"/>
</dbReference>
<feature type="domain" description="Sec23/Sec24 beta-sandwich" evidence="13">
    <location>
        <begin position="540"/>
        <end position="622"/>
    </location>
</feature>
<evidence type="ECO:0000256" key="1">
    <source>
        <dbReference type="ARBA" id="ARBA00004394"/>
    </source>
</evidence>
<dbReference type="InterPro" id="IPR007123">
    <property type="entry name" value="Gelsolin-like_dom"/>
</dbReference>
<evidence type="ECO:0000313" key="14">
    <source>
        <dbReference type="EMBL" id="CDF87287.1"/>
    </source>
</evidence>
<dbReference type="OrthoDB" id="49016at2759"/>
<dbReference type="SUPFAM" id="SSF53300">
    <property type="entry name" value="vWA-like"/>
    <property type="match status" value="1"/>
</dbReference>
<keyword evidence="6" id="KW-0653">Protein transport</keyword>
<dbReference type="InterPro" id="IPR036175">
    <property type="entry name" value="Sec23/24_helical_dom_sf"/>
</dbReference>
<dbReference type="AlphaFoldDB" id="A0A8J2T3M0"/>
<reference evidence="15" key="1">
    <citation type="journal article" date="2013" name="Genome Announc.">
        <title>Genome sequence of the food spoilage yeast Zygosaccharomyces bailii CLIB 213(T).</title>
        <authorList>
            <person name="Galeote V."/>
            <person name="Bigey F."/>
            <person name="Devillers H."/>
            <person name="Neuveglise C."/>
            <person name="Dequin S."/>
        </authorList>
    </citation>
    <scope>NUCLEOTIDE SEQUENCE [LARGE SCALE GENOMIC DNA]</scope>
    <source>
        <strain evidence="15">CLIB 213 / ATCC 58445 / CBS 680 / CCRC 21525 / NBRC 1098 / NCYC 1416 / NRRL Y-2227</strain>
    </source>
</reference>
<keyword evidence="15" id="KW-1185">Reference proteome</keyword>
<gene>
    <name evidence="14" type="ORF">BN860_02982g</name>
</gene>
<dbReference type="Proteomes" id="UP000019375">
    <property type="component" value="Unassembled WGS sequence"/>
</dbReference>
<feature type="compositionally biased region" description="Polar residues" evidence="8">
    <location>
        <begin position="38"/>
        <end position="48"/>
    </location>
</feature>
<evidence type="ECO:0000259" key="12">
    <source>
        <dbReference type="Pfam" id="PF04815"/>
    </source>
</evidence>
<dbReference type="Gene3D" id="3.40.20.10">
    <property type="entry name" value="Severin"/>
    <property type="match status" value="1"/>
</dbReference>
<feature type="compositionally biased region" description="Polar residues" evidence="8">
    <location>
        <begin position="11"/>
        <end position="21"/>
    </location>
</feature>
<dbReference type="Pfam" id="PF00626">
    <property type="entry name" value="Gelsolin"/>
    <property type="match status" value="1"/>
</dbReference>
<dbReference type="PANTHER" id="PTHR13803">
    <property type="entry name" value="SEC24-RELATED PROTEIN"/>
    <property type="match status" value="1"/>
</dbReference>
<accession>A0A8J2T3M0</accession>
<dbReference type="InterPro" id="IPR006900">
    <property type="entry name" value="Sec23/24_helical_dom"/>
</dbReference>
<feature type="domain" description="Sec23/Sec24 helical" evidence="12">
    <location>
        <begin position="635"/>
        <end position="735"/>
    </location>
</feature>
<evidence type="ECO:0000259" key="11">
    <source>
        <dbReference type="Pfam" id="PF04811"/>
    </source>
</evidence>
<dbReference type="SUPFAM" id="SSF82919">
    <property type="entry name" value="Zn-finger domain of Sec23/24"/>
    <property type="match status" value="1"/>
</dbReference>
<evidence type="ECO:0000259" key="13">
    <source>
        <dbReference type="Pfam" id="PF08033"/>
    </source>
</evidence>
<dbReference type="GO" id="GO:0090110">
    <property type="term" value="P:COPII-coated vesicle cargo loading"/>
    <property type="evidence" value="ECO:0007669"/>
    <property type="project" value="TreeGrafter"/>
</dbReference>
<evidence type="ECO:0000259" key="9">
    <source>
        <dbReference type="Pfam" id="PF00626"/>
    </source>
</evidence>
<dbReference type="InterPro" id="IPR050550">
    <property type="entry name" value="SEC23_SEC24_subfamily"/>
</dbReference>
<dbReference type="SUPFAM" id="SSF81811">
    <property type="entry name" value="Helical domain of Sec23/24"/>
    <property type="match status" value="1"/>
</dbReference>
<dbReference type="Pfam" id="PF04815">
    <property type="entry name" value="Sec23_helical"/>
    <property type="match status" value="1"/>
</dbReference>
<dbReference type="Pfam" id="PF04810">
    <property type="entry name" value="zf-Sec23_Sec24"/>
    <property type="match status" value="1"/>
</dbReference>
<evidence type="ECO:0000256" key="2">
    <source>
        <dbReference type="ARBA" id="ARBA00004496"/>
    </source>
</evidence>
<dbReference type="InterPro" id="IPR006896">
    <property type="entry name" value="Sec23/24_trunk_dom"/>
</dbReference>
<protein>
    <submittedName>
        <fullName evidence="14">BN860_02982g1_1</fullName>
    </submittedName>
</protein>
<comment type="similarity">
    <text evidence="3">Belongs to the SEC23/SEC24 family. SEC24 subfamily.</text>
</comment>
<feature type="domain" description="Sec23/Sec24 trunk" evidence="11">
    <location>
        <begin position="299"/>
        <end position="535"/>
    </location>
</feature>
<proteinExistence type="inferred from homology"/>
<evidence type="ECO:0000259" key="10">
    <source>
        <dbReference type="Pfam" id="PF04810"/>
    </source>
</evidence>
<name>A0A8J2T3M0_ZYGB2</name>
<keyword evidence="5" id="KW-0963">Cytoplasm</keyword>
<evidence type="ECO:0000256" key="8">
    <source>
        <dbReference type="SAM" id="MobiDB-lite"/>
    </source>
</evidence>
<dbReference type="InterPro" id="IPR012990">
    <property type="entry name" value="Beta-sandwich_Sec23_24"/>
</dbReference>
<evidence type="ECO:0000256" key="6">
    <source>
        <dbReference type="ARBA" id="ARBA00022927"/>
    </source>
</evidence>
<dbReference type="InterPro" id="IPR006895">
    <property type="entry name" value="Znf_Sec23_Sec24"/>
</dbReference>
<dbReference type="GO" id="GO:0000149">
    <property type="term" value="F:SNARE binding"/>
    <property type="evidence" value="ECO:0007669"/>
    <property type="project" value="TreeGrafter"/>
</dbReference>
<evidence type="ECO:0000313" key="15">
    <source>
        <dbReference type="Proteomes" id="UP000019375"/>
    </source>
</evidence>
<dbReference type="Gene3D" id="2.30.30.380">
    <property type="entry name" value="Zn-finger domain of Sec23/24"/>
    <property type="match status" value="1"/>
</dbReference>
<keyword evidence="7" id="KW-0333">Golgi apparatus</keyword>
<sequence length="936" mass="104788">MEPEALAKDISSLSLDQTASRHTGRKGRRPNRAYHTLGSASGTPNTTPFLNASVSQDSFQFTPNVPQAPFSPREIQGSPATMAIPGFPQGSPALMPQSQERLNSVAESPAAAWFPQGNSPVQSSSHFVSTQRWEDQMLHLAKTFETSRDSVPPLPTTVYYSLDQGSCDPRLLSLSMYNIPVDEHLRSATKLPLGLTIQPFAVTIPEEPMPLVDQRAEPGPLRCKRCRAYINPGFKFGYDSTAMCNICGVKMRMPSNDFVSQGFDIQGSDTSYKSETQKGSVEFLVPQMYNAIQDQPAIPLHYVFLIDLSLFANENRSSLAVVEGVRSSIEYIAEFQPNCEVAIMAYDSKVRFYNLRSDSETPQEYVITDVNDVFLPFCNGLFVKPRESMSLIDATLDKIVEHISWDKFSHVASVCYGSALEAAKLAIDTVTKGQGGKIICSLNSLPTAGNGNLVLRKDDAARKNLKCDNDLYKKLGNQLLRSYISVDLYVTSSAFVDMATVAYPVEATSGNLKWYQDFNHERDAFTLINDMMQNVANITGYQALLKVRCSTGLNVDQYYCESSDFSDTDPMIPVLTKDTTLDVLLKYDQKLTAGKNISFQVALLYTDIDGNRKVRCMNTSGAISDNIGEVFKFLNQNVALRIMIKDVIQSLGDCNFPEIRKAIDNKVVDILTQYKALVGGSLTSQLVLPEALKTLPSYILAFEKSELMMPNNQSTRGNARIYDLFKYKNMNSAQLHYKLYPQIVPLHVLLGEEDLSFYDANEKMLQVRPDSLDALSVRSGHQHLTNGGCYLIFQGETVYLWLNENTNRMLLQDLLQVDQEAPISQISLFGGSLPEVGTEVNQKALDVVRNWGHITNKSYLPVVLLRPNVDQHYAQVMNQLFCEDRSIHRIESLDNYLVAMHRRIQEKLKDDDYTKVQTNTHTVEQDGNLLQKFVQF</sequence>
<dbReference type="GO" id="GO:0000139">
    <property type="term" value="C:Golgi membrane"/>
    <property type="evidence" value="ECO:0007669"/>
    <property type="project" value="UniProtKB-SubCell"/>
</dbReference>
<dbReference type="InterPro" id="IPR036465">
    <property type="entry name" value="vWFA_dom_sf"/>
</dbReference>
<dbReference type="InterPro" id="IPR029006">
    <property type="entry name" value="ADF-H/Gelsolin-like_dom_sf"/>
</dbReference>
<dbReference type="GO" id="GO:0070971">
    <property type="term" value="C:endoplasmic reticulum exit site"/>
    <property type="evidence" value="ECO:0007669"/>
    <property type="project" value="TreeGrafter"/>
</dbReference>
<dbReference type="Gene3D" id="1.20.120.730">
    <property type="entry name" value="Sec23/Sec24 helical domain"/>
    <property type="match status" value="1"/>
</dbReference>
<evidence type="ECO:0000256" key="3">
    <source>
        <dbReference type="ARBA" id="ARBA00008334"/>
    </source>
</evidence>
<dbReference type="PANTHER" id="PTHR13803:SF4">
    <property type="entry name" value="SECRETORY 24CD, ISOFORM C"/>
    <property type="match status" value="1"/>
</dbReference>
<dbReference type="Gene3D" id="2.60.40.1670">
    <property type="entry name" value="beta-sandwich domain of Sec23/24"/>
    <property type="match status" value="1"/>
</dbReference>
<dbReference type="InterPro" id="IPR036180">
    <property type="entry name" value="Gelsolin-like_dom_sf"/>
</dbReference>
<evidence type="ECO:0000256" key="4">
    <source>
        <dbReference type="ARBA" id="ARBA00022448"/>
    </source>
</evidence>
<dbReference type="Pfam" id="PF08033">
    <property type="entry name" value="Sec23_BS"/>
    <property type="match status" value="1"/>
</dbReference>
<dbReference type="Gene3D" id="3.40.50.410">
    <property type="entry name" value="von Willebrand factor, type A domain"/>
    <property type="match status" value="1"/>
</dbReference>
<feature type="domain" description="Gelsolin-like" evidence="9">
    <location>
        <begin position="777"/>
        <end position="841"/>
    </location>
</feature>